<evidence type="ECO:0000256" key="1">
    <source>
        <dbReference type="ARBA" id="ARBA00001655"/>
    </source>
</evidence>
<dbReference type="PROSITE" id="PS51104">
    <property type="entry name" value="PTS_EIIC_TYPE_2"/>
    <property type="match status" value="1"/>
</dbReference>
<dbReference type="eggNOG" id="COG4668">
    <property type="taxonomic scope" value="Bacteria"/>
</dbReference>
<evidence type="ECO:0000256" key="18">
    <source>
        <dbReference type="SAM" id="MobiDB-lite"/>
    </source>
</evidence>
<dbReference type="Gene3D" id="3.40.930.10">
    <property type="entry name" value="Mannitol-specific EII, Chain A"/>
    <property type="match status" value="1"/>
</dbReference>
<evidence type="ECO:0000256" key="2">
    <source>
        <dbReference type="ARBA" id="ARBA00004429"/>
    </source>
</evidence>
<organism evidence="22 23">
    <name type="scientific">Alistipes onderdonkii</name>
    <dbReference type="NCBI Taxonomy" id="328813"/>
    <lineage>
        <taxon>Bacteria</taxon>
        <taxon>Pseudomonadati</taxon>
        <taxon>Bacteroidota</taxon>
        <taxon>Bacteroidia</taxon>
        <taxon>Bacteroidales</taxon>
        <taxon>Rikenellaceae</taxon>
        <taxon>Alistipes</taxon>
    </lineage>
</organism>
<dbReference type="InterPro" id="IPR050893">
    <property type="entry name" value="Sugar_PTS"/>
</dbReference>
<keyword evidence="7" id="KW-1003">Cell membrane</keyword>
<dbReference type="SUPFAM" id="SSF52794">
    <property type="entry name" value="PTS system IIB component-like"/>
    <property type="match status" value="1"/>
</dbReference>
<dbReference type="AlphaFoldDB" id="A0A1Y3QQI4"/>
<keyword evidence="14" id="KW-0418">Kinase</keyword>
<dbReference type="NCBIfam" id="NF011663">
    <property type="entry name" value="PRK15083.1"/>
    <property type="match status" value="1"/>
</dbReference>
<keyword evidence="6" id="KW-0813">Transport</keyword>
<evidence type="ECO:0000256" key="11">
    <source>
        <dbReference type="ARBA" id="ARBA00022679"/>
    </source>
</evidence>
<feature type="domain" description="PTS EIIC type-2" evidence="21">
    <location>
        <begin position="8"/>
        <end position="339"/>
    </location>
</feature>
<dbReference type="GO" id="GO:0090563">
    <property type="term" value="F:protein-phosphocysteine-sugar phosphotransferase activity"/>
    <property type="evidence" value="ECO:0007669"/>
    <property type="project" value="TreeGrafter"/>
</dbReference>
<keyword evidence="16 19" id="KW-0472">Membrane</keyword>
<dbReference type="GO" id="GO:0016301">
    <property type="term" value="F:kinase activity"/>
    <property type="evidence" value="ECO:0007669"/>
    <property type="project" value="UniProtKB-KW"/>
</dbReference>
<dbReference type="InterPro" id="IPR003501">
    <property type="entry name" value="PTS_EIIB_2/3"/>
</dbReference>
<evidence type="ECO:0000256" key="12">
    <source>
        <dbReference type="ARBA" id="ARBA00022683"/>
    </source>
</evidence>
<reference evidence="23" key="1">
    <citation type="submission" date="2017-04" db="EMBL/GenBank/DDBJ databases">
        <title>Function of individual gut microbiota members based on whole genome sequencing of pure cultures obtained from chicken caecum.</title>
        <authorList>
            <person name="Medvecky M."/>
            <person name="Cejkova D."/>
            <person name="Polansky O."/>
            <person name="Karasova D."/>
            <person name="Kubasova T."/>
            <person name="Cizek A."/>
            <person name="Rychlik I."/>
        </authorList>
    </citation>
    <scope>NUCLEOTIDE SEQUENCE [LARGE SCALE GENOMIC DNA]</scope>
    <source>
        <strain evidence="23">An90</strain>
    </source>
</reference>
<dbReference type="GO" id="GO:0009401">
    <property type="term" value="P:phosphoenolpyruvate-dependent sugar phosphotransferase system"/>
    <property type="evidence" value="ECO:0007669"/>
    <property type="project" value="UniProtKB-KW"/>
</dbReference>
<protein>
    <recommendedName>
        <fullName evidence="5">PTS system mannitol-specific EIICBA component</fullName>
        <ecNumber evidence="4">2.7.1.197</ecNumber>
    </recommendedName>
    <alternativeName>
        <fullName evidence="17">EIICBA-Mtl</fullName>
    </alternativeName>
</protein>
<dbReference type="InterPro" id="IPR002178">
    <property type="entry name" value="PTS_EIIA_type-2_dom"/>
</dbReference>
<dbReference type="RefSeq" id="WP_087403467.1">
    <property type="nucleotide sequence ID" value="NZ_NFHB01000011.1"/>
</dbReference>
<evidence type="ECO:0000256" key="6">
    <source>
        <dbReference type="ARBA" id="ARBA00022448"/>
    </source>
</evidence>
<comment type="catalytic activity">
    <reaction evidence="1">
        <text>D-mannitol(out) + N(pros)-phospho-L-histidyl-[protein] = D-mannitol 1-phosphate(in) + L-histidyl-[protein]</text>
        <dbReference type="Rhea" id="RHEA:33363"/>
        <dbReference type="Rhea" id="RHEA-COMP:9745"/>
        <dbReference type="Rhea" id="RHEA-COMP:9746"/>
        <dbReference type="ChEBI" id="CHEBI:16899"/>
        <dbReference type="ChEBI" id="CHEBI:29979"/>
        <dbReference type="ChEBI" id="CHEBI:61381"/>
        <dbReference type="ChEBI" id="CHEBI:64837"/>
        <dbReference type="EC" id="2.7.1.197"/>
    </reaction>
</comment>
<dbReference type="InterPro" id="IPR036095">
    <property type="entry name" value="PTS_EIIB-like_sf"/>
</dbReference>
<comment type="subunit">
    <text evidence="3">Homodimer.</text>
</comment>
<keyword evidence="11" id="KW-0808">Transferase</keyword>
<feature type="transmembrane region" description="Helical" evidence="19">
    <location>
        <begin position="242"/>
        <end position="260"/>
    </location>
</feature>
<dbReference type="InterPro" id="IPR016152">
    <property type="entry name" value="PTrfase/Anion_transptr"/>
</dbReference>
<dbReference type="Pfam" id="PF00359">
    <property type="entry name" value="PTS_EIIA_2"/>
    <property type="match status" value="1"/>
</dbReference>
<evidence type="ECO:0000256" key="14">
    <source>
        <dbReference type="ARBA" id="ARBA00022777"/>
    </source>
</evidence>
<feature type="region of interest" description="Disordered" evidence="18">
    <location>
        <begin position="459"/>
        <end position="517"/>
    </location>
</feature>
<dbReference type="InterPro" id="IPR003352">
    <property type="entry name" value="PTS_EIIC"/>
</dbReference>
<accession>A0A1Y3QQI4</accession>
<dbReference type="PROSITE" id="PS51094">
    <property type="entry name" value="PTS_EIIA_TYPE_2"/>
    <property type="match status" value="1"/>
</dbReference>
<feature type="compositionally biased region" description="Basic and acidic residues" evidence="18">
    <location>
        <begin position="479"/>
        <end position="488"/>
    </location>
</feature>
<feature type="transmembrane region" description="Helical" evidence="19">
    <location>
        <begin position="131"/>
        <end position="157"/>
    </location>
</feature>
<dbReference type="GO" id="GO:0005886">
    <property type="term" value="C:plasma membrane"/>
    <property type="evidence" value="ECO:0007669"/>
    <property type="project" value="UniProtKB-SubCell"/>
</dbReference>
<keyword evidence="12" id="KW-0598">Phosphotransferase system</keyword>
<name>A0A1Y3QQI4_9BACT</name>
<dbReference type="InterPro" id="IPR004718">
    <property type="entry name" value="PTS_IIC_mtl"/>
</dbReference>
<dbReference type="Gene3D" id="3.40.50.2300">
    <property type="match status" value="1"/>
</dbReference>
<evidence type="ECO:0000259" key="21">
    <source>
        <dbReference type="PROSITE" id="PS51104"/>
    </source>
</evidence>
<dbReference type="PROSITE" id="PS00372">
    <property type="entry name" value="PTS_EIIA_TYPE_2_HIS"/>
    <property type="match status" value="1"/>
</dbReference>
<dbReference type="CDD" id="cd05567">
    <property type="entry name" value="PTS_IIB_mannitol"/>
    <property type="match status" value="1"/>
</dbReference>
<evidence type="ECO:0000256" key="15">
    <source>
        <dbReference type="ARBA" id="ARBA00022989"/>
    </source>
</evidence>
<dbReference type="NCBIfam" id="TIGR00851">
    <property type="entry name" value="mtlA"/>
    <property type="match status" value="1"/>
</dbReference>
<keyword evidence="8" id="KW-0997">Cell inner membrane</keyword>
<dbReference type="EC" id="2.7.1.197" evidence="4"/>
<evidence type="ECO:0000256" key="8">
    <source>
        <dbReference type="ARBA" id="ARBA00022519"/>
    </source>
</evidence>
<keyword evidence="13 19" id="KW-0812">Transmembrane</keyword>
<proteinExistence type="predicted"/>
<keyword evidence="9" id="KW-0597">Phosphoprotein</keyword>
<evidence type="ECO:0000256" key="9">
    <source>
        <dbReference type="ARBA" id="ARBA00022553"/>
    </source>
</evidence>
<evidence type="ECO:0000259" key="20">
    <source>
        <dbReference type="PROSITE" id="PS51094"/>
    </source>
</evidence>
<evidence type="ECO:0000256" key="7">
    <source>
        <dbReference type="ARBA" id="ARBA00022475"/>
    </source>
</evidence>
<feature type="transmembrane region" description="Helical" evidence="19">
    <location>
        <begin position="76"/>
        <end position="99"/>
    </location>
</feature>
<evidence type="ECO:0000313" key="23">
    <source>
        <dbReference type="Proteomes" id="UP000195772"/>
    </source>
</evidence>
<evidence type="ECO:0000256" key="10">
    <source>
        <dbReference type="ARBA" id="ARBA00022597"/>
    </source>
</evidence>
<dbReference type="Pfam" id="PF02302">
    <property type="entry name" value="PTS_IIB"/>
    <property type="match status" value="1"/>
</dbReference>
<evidence type="ECO:0000256" key="19">
    <source>
        <dbReference type="SAM" id="Phobius"/>
    </source>
</evidence>
<dbReference type="InterPro" id="IPR029503">
    <property type="entry name" value="PTS_EIIB_mannitol"/>
</dbReference>
<sequence length="642" mass="66502">MRQQIQKFGRALSGMVMPNIGAFIAWGFVTALFIPSGWWPNTQMARLVDPMLTYLLPLLIAYTAGRNVAGERGGVIGAIAAMGVIVGSDIPMFIGAMVMGPLGGYTIRWFDKLTQGRIKAGFEMLVSNFSIGILGMLLAILGYWVIGGAVTGLTLLVSNGVEVVIRHGLLPLVSLLVEPSKVLFLNNALNHGIFSPIGIEQARETGQSIMFLLETNPGPGLGVLLACWFFGRGNMRQSAPGAVIIQFFGGIHEIYFPYILARPALILAPVAGSAAGLLFFSLAGAGLVAPASPGSIISVLAMAPKGQTLVVLAGVLISTAVSLLMAAPFVRRAAAAEDMPTGGVPAPQAGAPDVKAALHFPAHIRKVVFACDAGMGSSALGATRFRKRLSDAGIGTAVGNCAADGIPADADVVVCQSVLAGRIAGSAHGATLVVIDNFLADPALDALFARLAQQDGADAIPRAGGMPAGTADAQPSDAGLRRAGDTPDRMASPQPDDAAGRSPGEVLRPGNIRTGLSSEPKEAAIRRAGELLAAGGYVEPGYADAMLRREELATTYMGMGIAIPHGTSDAKKCVLHSGIVVLQYPGGVAFGDEKAYLVVGIAGVGDAHLDILARLGEVFGDEDMLRRLTTEGDPQVIYEALK</sequence>
<dbReference type="Pfam" id="PF02378">
    <property type="entry name" value="PTS_EIIC"/>
    <property type="match status" value="1"/>
</dbReference>
<comment type="caution">
    <text evidence="22">The sequence shown here is derived from an EMBL/GenBank/DDBJ whole genome shotgun (WGS) entry which is preliminary data.</text>
</comment>
<dbReference type="SUPFAM" id="SSF55804">
    <property type="entry name" value="Phoshotransferase/anion transport protein"/>
    <property type="match status" value="1"/>
</dbReference>
<dbReference type="PANTHER" id="PTHR30181">
    <property type="entry name" value="MANNITOL PERMEASE IIC COMPONENT"/>
    <property type="match status" value="1"/>
</dbReference>
<comment type="subcellular location">
    <subcellularLocation>
        <location evidence="2">Cell inner membrane</location>
        <topology evidence="2">Multi-pass membrane protein</topology>
    </subcellularLocation>
</comment>
<feature type="domain" description="PTS EIIA type-2" evidence="20">
    <location>
        <begin position="505"/>
        <end position="642"/>
    </location>
</feature>
<feature type="transmembrane region" description="Helical" evidence="19">
    <location>
        <begin position="266"/>
        <end position="288"/>
    </location>
</feature>
<dbReference type="GO" id="GO:0022872">
    <property type="term" value="F:protein-N(PI)-phosphohistidine-mannitol phosphotransferase system transmembrane transporter activity"/>
    <property type="evidence" value="ECO:0007669"/>
    <property type="project" value="InterPro"/>
</dbReference>
<keyword evidence="10" id="KW-0762">Sugar transport</keyword>
<feature type="transmembrane region" description="Helical" evidence="19">
    <location>
        <begin position="209"/>
        <end position="230"/>
    </location>
</feature>
<feature type="transmembrane region" description="Helical" evidence="19">
    <location>
        <begin position="20"/>
        <end position="39"/>
    </location>
</feature>
<dbReference type="CDD" id="cd00211">
    <property type="entry name" value="PTS_IIA_fru"/>
    <property type="match status" value="1"/>
</dbReference>
<evidence type="ECO:0000256" key="16">
    <source>
        <dbReference type="ARBA" id="ARBA00023136"/>
    </source>
</evidence>
<dbReference type="InterPro" id="IPR013014">
    <property type="entry name" value="PTS_EIIC_2"/>
</dbReference>
<dbReference type="OrthoDB" id="1005078at2"/>
<dbReference type="Proteomes" id="UP000195772">
    <property type="component" value="Unassembled WGS sequence"/>
</dbReference>
<keyword evidence="15 19" id="KW-1133">Transmembrane helix</keyword>
<dbReference type="PANTHER" id="PTHR30181:SF2">
    <property type="entry name" value="PTS SYSTEM MANNITOL-SPECIFIC EIICBA COMPONENT"/>
    <property type="match status" value="1"/>
</dbReference>
<evidence type="ECO:0000256" key="3">
    <source>
        <dbReference type="ARBA" id="ARBA00011738"/>
    </source>
</evidence>
<gene>
    <name evidence="22" type="ORF">B5G41_13775</name>
</gene>
<evidence type="ECO:0000256" key="13">
    <source>
        <dbReference type="ARBA" id="ARBA00022692"/>
    </source>
</evidence>
<evidence type="ECO:0000256" key="5">
    <source>
        <dbReference type="ARBA" id="ARBA00015039"/>
    </source>
</evidence>
<evidence type="ECO:0000256" key="4">
    <source>
        <dbReference type="ARBA" id="ARBA00011909"/>
    </source>
</evidence>
<evidence type="ECO:0000256" key="17">
    <source>
        <dbReference type="ARBA" id="ARBA00030684"/>
    </source>
</evidence>
<feature type="transmembrane region" description="Helical" evidence="19">
    <location>
        <begin position="309"/>
        <end position="330"/>
    </location>
</feature>
<dbReference type="eggNOG" id="COG2213">
    <property type="taxonomic scope" value="Bacteria"/>
</dbReference>
<evidence type="ECO:0000313" key="22">
    <source>
        <dbReference type="EMBL" id="OUN01912.1"/>
    </source>
</evidence>
<dbReference type="EMBL" id="NFHB01000011">
    <property type="protein sequence ID" value="OUN01912.1"/>
    <property type="molecule type" value="Genomic_DNA"/>
</dbReference>